<dbReference type="RefSeq" id="WP_344929877.1">
    <property type="nucleotide sequence ID" value="NZ_BAAAYK010000038.1"/>
</dbReference>
<gene>
    <name evidence="1" type="ORF">GCM10020366_50680</name>
</gene>
<dbReference type="InterPro" id="IPR010775">
    <property type="entry name" value="DUF1365"/>
</dbReference>
<name>A0ABP6RX57_9PSEU</name>
<protein>
    <submittedName>
        <fullName evidence="1">DUF1365 domain-containing protein</fullName>
    </submittedName>
</protein>
<accession>A0ABP6RX57</accession>
<dbReference type="PANTHER" id="PTHR33973">
    <property type="entry name" value="OS07G0153300 PROTEIN"/>
    <property type="match status" value="1"/>
</dbReference>
<dbReference type="EMBL" id="BAAAYK010000038">
    <property type="protein sequence ID" value="GAA3362500.1"/>
    <property type="molecule type" value="Genomic_DNA"/>
</dbReference>
<evidence type="ECO:0000313" key="1">
    <source>
        <dbReference type="EMBL" id="GAA3362500.1"/>
    </source>
</evidence>
<organism evidence="1 2">
    <name type="scientific">Saccharopolyspora gregorii</name>
    <dbReference type="NCBI Taxonomy" id="33914"/>
    <lineage>
        <taxon>Bacteria</taxon>
        <taxon>Bacillati</taxon>
        <taxon>Actinomycetota</taxon>
        <taxon>Actinomycetes</taxon>
        <taxon>Pseudonocardiales</taxon>
        <taxon>Pseudonocardiaceae</taxon>
        <taxon>Saccharopolyspora</taxon>
    </lineage>
</organism>
<evidence type="ECO:0000313" key="2">
    <source>
        <dbReference type="Proteomes" id="UP001500483"/>
    </source>
</evidence>
<comment type="caution">
    <text evidence="1">The sequence shown here is derived from an EMBL/GenBank/DDBJ whole genome shotgun (WGS) entry which is preliminary data.</text>
</comment>
<dbReference type="PANTHER" id="PTHR33973:SF4">
    <property type="entry name" value="OS07G0153300 PROTEIN"/>
    <property type="match status" value="1"/>
</dbReference>
<reference evidence="2" key="1">
    <citation type="journal article" date="2019" name="Int. J. Syst. Evol. Microbiol.">
        <title>The Global Catalogue of Microorganisms (GCM) 10K type strain sequencing project: providing services to taxonomists for standard genome sequencing and annotation.</title>
        <authorList>
            <consortium name="The Broad Institute Genomics Platform"/>
            <consortium name="The Broad Institute Genome Sequencing Center for Infectious Disease"/>
            <person name="Wu L."/>
            <person name="Ma J."/>
        </authorList>
    </citation>
    <scope>NUCLEOTIDE SEQUENCE [LARGE SCALE GENOMIC DNA]</scope>
    <source>
        <strain evidence="2">JCM 9687</strain>
    </source>
</reference>
<proteinExistence type="predicted"/>
<sequence length="294" mass="33290">MSAAGVPALYHGEVVHVRHGDPGNRFRHPLYTWLVDLDALPRLPWWLRPLARFDARDHLGDPRRGIRENVERWLALRGVELDGGRVLMLAHARVLGHVFNPITVYWCYRLDGSVRCVVAEVHNTYGERHAYLLHPDESGRAEVGKEFYVSPFLPEHGRYEMRVRPPDERLHLRIRLHDEHRPLLTAVLTGVREPATARAVAQAALRRPLVPQRVSALIRKHGISLWLRGFRIVPAVPTRTRKASDEHHRPTRHPTGAVGFDRACTAFAGARALGRAAVPVRGAEPAGPRRPRRG</sequence>
<dbReference type="Proteomes" id="UP001500483">
    <property type="component" value="Unassembled WGS sequence"/>
</dbReference>
<dbReference type="Pfam" id="PF07103">
    <property type="entry name" value="DUF1365"/>
    <property type="match status" value="1"/>
</dbReference>
<keyword evidence="2" id="KW-1185">Reference proteome</keyword>